<accession>A0ABV9QUP9</accession>
<dbReference type="NCBIfam" id="TIGR04312">
    <property type="entry name" value="choice_anch_B"/>
    <property type="match status" value="1"/>
</dbReference>
<dbReference type="InterPro" id="IPR013783">
    <property type="entry name" value="Ig-like_fold"/>
</dbReference>
<protein>
    <submittedName>
        <fullName evidence="2">Choice-of-anchor B family protein</fullName>
    </submittedName>
</protein>
<dbReference type="InterPro" id="IPR027589">
    <property type="entry name" value="Choice_anch_B"/>
</dbReference>
<dbReference type="Pfam" id="PF20773">
    <property type="entry name" value="InhA-like_MAM"/>
    <property type="match status" value="1"/>
</dbReference>
<evidence type="ECO:0000313" key="3">
    <source>
        <dbReference type="Proteomes" id="UP001595886"/>
    </source>
</evidence>
<evidence type="ECO:0000256" key="1">
    <source>
        <dbReference type="SAM" id="SignalP"/>
    </source>
</evidence>
<dbReference type="PANTHER" id="PTHR38787:SF3">
    <property type="entry name" value="REGULATORY P DOMAIN-CONTAINING PROTEIN"/>
    <property type="match status" value="1"/>
</dbReference>
<dbReference type="EMBL" id="JBHSHD010000008">
    <property type="protein sequence ID" value="MFC4821078.1"/>
    <property type="molecule type" value="Genomic_DNA"/>
</dbReference>
<name>A0ABV9QUP9_9GAMM</name>
<gene>
    <name evidence="2" type="ORF">ACFO6Q_12135</name>
</gene>
<feature type="signal peptide" evidence="1">
    <location>
        <begin position="1"/>
        <end position="21"/>
    </location>
</feature>
<dbReference type="Pfam" id="PF08309">
    <property type="entry name" value="LVIVD"/>
    <property type="match status" value="1"/>
</dbReference>
<dbReference type="Gene3D" id="2.60.40.10">
    <property type="entry name" value="Immunoglobulins"/>
    <property type="match status" value="1"/>
</dbReference>
<keyword evidence="3" id="KW-1185">Reference proteome</keyword>
<dbReference type="Gene3D" id="2.60.120.260">
    <property type="entry name" value="Galactose-binding domain-like"/>
    <property type="match status" value="1"/>
</dbReference>
<organism evidence="2 3">
    <name type="scientific">Dokdonella ginsengisoli</name>
    <dbReference type="NCBI Taxonomy" id="363846"/>
    <lineage>
        <taxon>Bacteria</taxon>
        <taxon>Pseudomonadati</taxon>
        <taxon>Pseudomonadota</taxon>
        <taxon>Gammaproteobacteria</taxon>
        <taxon>Lysobacterales</taxon>
        <taxon>Rhodanobacteraceae</taxon>
        <taxon>Dokdonella</taxon>
    </lineage>
</organism>
<dbReference type="InterPro" id="IPR013211">
    <property type="entry name" value="LVIVD"/>
</dbReference>
<dbReference type="PANTHER" id="PTHR38787">
    <property type="entry name" value="REGULATORY P DOMAIN-CONTAINING PROTEIN"/>
    <property type="match status" value="1"/>
</dbReference>
<feature type="chain" id="PRO_5046124415" evidence="1">
    <location>
        <begin position="22"/>
        <end position="835"/>
    </location>
</feature>
<dbReference type="Proteomes" id="UP001595886">
    <property type="component" value="Unassembled WGS sequence"/>
</dbReference>
<dbReference type="SUPFAM" id="SSF49265">
    <property type="entry name" value="Fibronectin type III"/>
    <property type="match status" value="1"/>
</dbReference>
<evidence type="ECO:0000313" key="2">
    <source>
        <dbReference type="EMBL" id="MFC4821078.1"/>
    </source>
</evidence>
<reference evidence="3" key="1">
    <citation type="journal article" date="2019" name="Int. J. Syst. Evol. Microbiol.">
        <title>The Global Catalogue of Microorganisms (GCM) 10K type strain sequencing project: providing services to taxonomists for standard genome sequencing and annotation.</title>
        <authorList>
            <consortium name="The Broad Institute Genomics Platform"/>
            <consortium name="The Broad Institute Genome Sequencing Center for Infectious Disease"/>
            <person name="Wu L."/>
            <person name="Ma J."/>
        </authorList>
    </citation>
    <scope>NUCLEOTIDE SEQUENCE [LARGE SCALE GENOMIC DNA]</scope>
    <source>
        <strain evidence="3">CCUG 30340</strain>
    </source>
</reference>
<sequence length="835" mass="87275">MPLRRTWPFVLLLPFAAGASAAPAATDALPSAATPLAPRHATPCVDGMAGIYPCSNIDLLAFVPLAQFDADSTNSLWGWTDAQSGIEYALVGADNGTAFFDLSTPDHPLYIGKLPTHAGTGSSAWRDVRVYGDRAYVISDSNPGHGLQVFDLTRLRGVTTPQTFTEDAHYGAFGSSHTISIDEQTGYAMVAGADITCPGDATRGGLQILDVRAPGTPLYAGCVPTGGYTHESQCWVYAGPDAEHAGKEICFNSNGPSKRIAIVDVSDKSAPVTLSSTTYDGASYPHQGWLTEDHRYLLVDDELDESQPAAGHPAHTAWTYVWDVSDLDAPVLVGHHDSGLPVIDHNLYVHGQYVYQSNYEAGVRILRIDNLSNAQLTEVAYFDTYPSRDSAAFNGTWNNYRFPGSGRVVATGIGEGLFVLEPHLCEPPAAPQGLTATPNGDGRIDLAWTASATAGARYRVERAQGGCSGSFETIADALADAAYSDDAASGGVTYGYRVVAADAEGRCASTASACVQAQTTGACTAPPLFAGLAAATNAASTQCRVELAWNAAQPACGGPATYSIHRGAAADFAPDAANRIADGVAALGYLDATAAGSVPQYYLVRSADAANGAADHNLVRLAVTPTGPDVDGTFASGAEPGDPQFEAEAVGAPGLARSGDHLLHAGWHPSTERVHGGVQSFWSTNENNLCVTLVTPELQLSAGESSTLSFWSAWDVEQGYDGGVLEVSTDAGANWTRLTPQGGYPGTITDGGTLCGIAPGSGAFTGSGLDWSSHQIDLSAYAGQHVKLRWLYRSDQAVNGEGWFVDDIALTHAQVPGPCTSVDDRLFADGFDAAP</sequence>
<dbReference type="RefSeq" id="WP_380021362.1">
    <property type="nucleotide sequence ID" value="NZ_JBHSHD010000008.1"/>
</dbReference>
<dbReference type="InterPro" id="IPR011048">
    <property type="entry name" value="Haem_d1_sf"/>
</dbReference>
<comment type="caution">
    <text evidence="2">The sequence shown here is derived from an EMBL/GenBank/DDBJ whole genome shotgun (WGS) entry which is preliminary data.</text>
</comment>
<dbReference type="SUPFAM" id="SSF51004">
    <property type="entry name" value="C-terminal (heme d1) domain of cytochrome cd1-nitrite reductase"/>
    <property type="match status" value="1"/>
</dbReference>
<proteinExistence type="predicted"/>
<dbReference type="InterPro" id="IPR036116">
    <property type="entry name" value="FN3_sf"/>
</dbReference>
<keyword evidence="1" id="KW-0732">Signal</keyword>